<evidence type="ECO:0000313" key="2">
    <source>
        <dbReference type="Proteomes" id="UP001060215"/>
    </source>
</evidence>
<sequence length="155" mass="17851">MKYVKPFNLFHDLMKTKPLERWPLLSLDVGDKCVGLTVSDTNNKIVSPLRYETLLNTISFNKSNTDLMVSDFQSFMRVRAECALNLVGKWRFGGKNSKQPQNHHVAHTDNEYTLNLLKKELFGGENSKQPLNDYIINKIKPINIHIEASFLPLME</sequence>
<gene>
    <name evidence="1" type="ORF">LOK49_LG01G02087</name>
</gene>
<accession>A0ACC0J5W5</accession>
<protein>
    <submittedName>
        <fullName evidence="1">Uncharacterized protein</fullName>
    </submittedName>
</protein>
<organism evidence="1 2">
    <name type="scientific">Camellia lanceoleosa</name>
    <dbReference type="NCBI Taxonomy" id="1840588"/>
    <lineage>
        <taxon>Eukaryota</taxon>
        <taxon>Viridiplantae</taxon>
        <taxon>Streptophyta</taxon>
        <taxon>Embryophyta</taxon>
        <taxon>Tracheophyta</taxon>
        <taxon>Spermatophyta</taxon>
        <taxon>Magnoliopsida</taxon>
        <taxon>eudicotyledons</taxon>
        <taxon>Gunneridae</taxon>
        <taxon>Pentapetalae</taxon>
        <taxon>asterids</taxon>
        <taxon>Ericales</taxon>
        <taxon>Theaceae</taxon>
        <taxon>Camellia</taxon>
    </lineage>
</organism>
<feature type="non-terminal residue" evidence="1">
    <location>
        <position position="155"/>
    </location>
</feature>
<dbReference type="Proteomes" id="UP001060215">
    <property type="component" value="Chromosome 1"/>
</dbReference>
<comment type="caution">
    <text evidence="1">The sequence shown here is derived from an EMBL/GenBank/DDBJ whole genome shotgun (WGS) entry which is preliminary data.</text>
</comment>
<evidence type="ECO:0000313" key="1">
    <source>
        <dbReference type="EMBL" id="KAI8031686.1"/>
    </source>
</evidence>
<proteinExistence type="predicted"/>
<name>A0ACC0J5W5_9ERIC</name>
<keyword evidence="2" id="KW-1185">Reference proteome</keyword>
<reference evidence="1 2" key="1">
    <citation type="journal article" date="2022" name="Plant J.">
        <title>Chromosome-level genome of Camellia lanceoleosa provides a valuable resource for understanding genome evolution and self-incompatibility.</title>
        <authorList>
            <person name="Gong W."/>
            <person name="Xiao S."/>
            <person name="Wang L."/>
            <person name="Liao Z."/>
            <person name="Chang Y."/>
            <person name="Mo W."/>
            <person name="Hu G."/>
            <person name="Li W."/>
            <person name="Zhao G."/>
            <person name="Zhu H."/>
            <person name="Hu X."/>
            <person name="Ji K."/>
            <person name="Xiang X."/>
            <person name="Song Q."/>
            <person name="Yuan D."/>
            <person name="Jin S."/>
            <person name="Zhang L."/>
        </authorList>
    </citation>
    <scope>NUCLEOTIDE SEQUENCE [LARGE SCALE GENOMIC DNA]</scope>
    <source>
        <strain evidence="1">SQ_2022a</strain>
    </source>
</reference>
<dbReference type="EMBL" id="CM045758">
    <property type="protein sequence ID" value="KAI8031686.1"/>
    <property type="molecule type" value="Genomic_DNA"/>
</dbReference>